<dbReference type="PANTHER" id="PTHR46401">
    <property type="entry name" value="GLYCOSYLTRANSFERASE WBBK-RELATED"/>
    <property type="match status" value="1"/>
</dbReference>
<dbReference type="AlphaFoldDB" id="A0A1G9VWG0"/>
<reference evidence="3" key="1">
    <citation type="submission" date="2016-10" db="EMBL/GenBank/DDBJ databases">
        <authorList>
            <person name="Varghese N."/>
            <person name="Submissions S."/>
        </authorList>
    </citation>
    <scope>NUCLEOTIDE SEQUENCE [LARGE SCALE GENOMIC DNA]</scope>
    <source>
        <strain evidence="3">CGMCC 1.6199</strain>
    </source>
</reference>
<dbReference type="GO" id="GO:0009103">
    <property type="term" value="P:lipopolysaccharide biosynthetic process"/>
    <property type="evidence" value="ECO:0007669"/>
    <property type="project" value="TreeGrafter"/>
</dbReference>
<accession>A0A1G9VWG0</accession>
<organism evidence="2 3">
    <name type="scientific">Sediminibacillus halophilus</name>
    <dbReference type="NCBI Taxonomy" id="482461"/>
    <lineage>
        <taxon>Bacteria</taxon>
        <taxon>Bacillati</taxon>
        <taxon>Bacillota</taxon>
        <taxon>Bacilli</taxon>
        <taxon>Bacillales</taxon>
        <taxon>Bacillaceae</taxon>
        <taxon>Sediminibacillus</taxon>
    </lineage>
</organism>
<dbReference type="STRING" id="482461.SAMN05216244_3340"/>
<dbReference type="SUPFAM" id="SSF53756">
    <property type="entry name" value="UDP-Glycosyltransferase/glycogen phosphorylase"/>
    <property type="match status" value="1"/>
</dbReference>
<sequence length="458" mass="53272">MMVSLEEKIRRLLNIKNEEEAKIKLKKLESGQEFMAEYYALHAYLAISAHLLPQGWMWCWRGLDKNPKDKQLLYTMDYINNELGRDGFPTRFSTSIKNRLEQQRIQIKAAEREKTTILQGTMEIANQMHTISKGTTRLGVINHTLNYYPAYLGYASDYTWPISREMREPGFNNTLKRFTADIVPFYDLFHFHFGKTLTLDHADLDVIKQQRKGTIMHHWGSEVRLLSTARRTNPYAKVKIADEKMLKQNLAFLSGKIPHCIVADEEMYQYVKDYYQKVSIVPLMIDLEKYKPPEVSHPVQNRPLRIVHAPTSPEIKGTPHVVNAIEKLKSEYSFEFILIQKMSHEQARKEYEKADLVIDQLHIGSYGLLAVESMAMGKPVICWISDYMKEKYPSDLPLITANPDSIEKILRSILQDPEQLGEIGQKSRMYTEEHHDMLKNSQQILNIYKEELSANDLS</sequence>
<dbReference type="EMBL" id="FNHF01000005">
    <property type="protein sequence ID" value="SDM76530.1"/>
    <property type="molecule type" value="Genomic_DNA"/>
</dbReference>
<keyword evidence="1 2" id="KW-0808">Transferase</keyword>
<keyword evidence="3" id="KW-1185">Reference proteome</keyword>
<evidence type="ECO:0000313" key="3">
    <source>
        <dbReference type="Proteomes" id="UP000182347"/>
    </source>
</evidence>
<gene>
    <name evidence="2" type="ORF">SAMN05216244_3340</name>
</gene>
<dbReference type="GO" id="GO:0016757">
    <property type="term" value="F:glycosyltransferase activity"/>
    <property type="evidence" value="ECO:0007669"/>
    <property type="project" value="TreeGrafter"/>
</dbReference>
<protein>
    <submittedName>
        <fullName evidence="2">Glycosyltransferase involved in cell wall bisynthesis</fullName>
    </submittedName>
</protein>
<dbReference type="Proteomes" id="UP000182347">
    <property type="component" value="Unassembled WGS sequence"/>
</dbReference>
<proteinExistence type="predicted"/>
<evidence type="ECO:0000256" key="1">
    <source>
        <dbReference type="ARBA" id="ARBA00022679"/>
    </source>
</evidence>
<dbReference type="RefSeq" id="WP_245693841.1">
    <property type="nucleotide sequence ID" value="NZ_FNHF01000005.1"/>
</dbReference>
<dbReference type="Gene3D" id="3.40.50.2000">
    <property type="entry name" value="Glycogen Phosphorylase B"/>
    <property type="match status" value="1"/>
</dbReference>
<name>A0A1G9VWG0_9BACI</name>
<dbReference type="PANTHER" id="PTHR46401:SF2">
    <property type="entry name" value="GLYCOSYLTRANSFERASE WBBK-RELATED"/>
    <property type="match status" value="1"/>
</dbReference>
<evidence type="ECO:0000313" key="2">
    <source>
        <dbReference type="EMBL" id="SDM76530.1"/>
    </source>
</evidence>